<accession>A0A072UZT8</accession>
<reference evidence="6" key="4">
    <citation type="journal article" date="2018" name="Nat. Plants">
        <title>Whole-genome landscape of Medicago truncatula symbiotic genes.</title>
        <authorList>
            <person name="Pecrix Y."/>
            <person name="Gamas P."/>
            <person name="Carrere S."/>
        </authorList>
    </citation>
    <scope>NUCLEOTIDE SEQUENCE</scope>
    <source>
        <tissue evidence="6">Leaves</tissue>
    </source>
</reference>
<reference evidence="5 8" key="1">
    <citation type="journal article" date="2011" name="Nature">
        <title>The Medicago genome provides insight into the evolution of rhizobial symbioses.</title>
        <authorList>
            <person name="Young N.D."/>
            <person name="Debelle F."/>
            <person name="Oldroyd G.E."/>
            <person name="Geurts R."/>
            <person name="Cannon S.B."/>
            <person name="Udvardi M.K."/>
            <person name="Benedito V.A."/>
            <person name="Mayer K.F."/>
            <person name="Gouzy J."/>
            <person name="Schoof H."/>
            <person name="Van de Peer Y."/>
            <person name="Proost S."/>
            <person name="Cook D.R."/>
            <person name="Meyers B.C."/>
            <person name="Spannagl M."/>
            <person name="Cheung F."/>
            <person name="De Mita S."/>
            <person name="Krishnakumar V."/>
            <person name="Gundlach H."/>
            <person name="Zhou S."/>
            <person name="Mudge J."/>
            <person name="Bharti A.K."/>
            <person name="Murray J.D."/>
            <person name="Naoumkina M.A."/>
            <person name="Rosen B."/>
            <person name="Silverstein K.A."/>
            <person name="Tang H."/>
            <person name="Rombauts S."/>
            <person name="Zhao P.X."/>
            <person name="Zhou P."/>
            <person name="Barbe V."/>
            <person name="Bardou P."/>
            <person name="Bechner M."/>
            <person name="Bellec A."/>
            <person name="Berger A."/>
            <person name="Berges H."/>
            <person name="Bidwell S."/>
            <person name="Bisseling T."/>
            <person name="Choisne N."/>
            <person name="Couloux A."/>
            <person name="Denny R."/>
            <person name="Deshpande S."/>
            <person name="Dai X."/>
            <person name="Doyle J.J."/>
            <person name="Dudez A.M."/>
            <person name="Farmer A.D."/>
            <person name="Fouteau S."/>
            <person name="Franken C."/>
            <person name="Gibelin C."/>
            <person name="Gish J."/>
            <person name="Goldstein S."/>
            <person name="Gonzalez A.J."/>
            <person name="Green P.J."/>
            <person name="Hallab A."/>
            <person name="Hartog M."/>
            <person name="Hua A."/>
            <person name="Humphray S.J."/>
            <person name="Jeong D.H."/>
            <person name="Jing Y."/>
            <person name="Jocker A."/>
            <person name="Kenton S.M."/>
            <person name="Kim D.J."/>
            <person name="Klee K."/>
            <person name="Lai H."/>
            <person name="Lang C."/>
            <person name="Lin S."/>
            <person name="Macmil S.L."/>
            <person name="Magdelenat G."/>
            <person name="Matthews L."/>
            <person name="McCorrison J."/>
            <person name="Monaghan E.L."/>
            <person name="Mun J.H."/>
            <person name="Najar F.Z."/>
            <person name="Nicholson C."/>
            <person name="Noirot C."/>
            <person name="O'Bleness M."/>
            <person name="Paule C.R."/>
            <person name="Poulain J."/>
            <person name="Prion F."/>
            <person name="Qin B."/>
            <person name="Qu C."/>
            <person name="Retzel E.F."/>
            <person name="Riddle C."/>
            <person name="Sallet E."/>
            <person name="Samain S."/>
            <person name="Samson N."/>
            <person name="Sanders I."/>
            <person name="Saurat O."/>
            <person name="Scarpelli C."/>
            <person name="Schiex T."/>
            <person name="Segurens B."/>
            <person name="Severin A.J."/>
            <person name="Sherrier D.J."/>
            <person name="Shi R."/>
            <person name="Sims S."/>
            <person name="Singer S.R."/>
            <person name="Sinharoy S."/>
            <person name="Sterck L."/>
            <person name="Viollet A."/>
            <person name="Wang B.B."/>
            <person name="Wang K."/>
            <person name="Wang M."/>
            <person name="Wang X."/>
            <person name="Warfsmann J."/>
            <person name="Weissenbach J."/>
            <person name="White D.D."/>
            <person name="White J.D."/>
            <person name="Wiley G.B."/>
            <person name="Wincker P."/>
            <person name="Xing Y."/>
            <person name="Yang L."/>
            <person name="Yao Z."/>
            <person name="Ying F."/>
            <person name="Zhai J."/>
            <person name="Zhou L."/>
            <person name="Zuber A."/>
            <person name="Denarie J."/>
            <person name="Dixon R.A."/>
            <person name="May G.D."/>
            <person name="Schwartz D.C."/>
            <person name="Rogers J."/>
            <person name="Quetier F."/>
            <person name="Town C.D."/>
            <person name="Roe B.A."/>
        </authorList>
    </citation>
    <scope>NUCLEOTIDE SEQUENCE [LARGE SCALE GENOMIC DNA]</scope>
    <source>
        <strain evidence="5">A17</strain>
        <strain evidence="7 8">cv. Jemalong A17</strain>
    </source>
</reference>
<feature type="signal peptide" evidence="3">
    <location>
        <begin position="1"/>
        <end position="27"/>
    </location>
</feature>
<evidence type="ECO:0000313" key="8">
    <source>
        <dbReference type="Proteomes" id="UP000002051"/>
    </source>
</evidence>
<dbReference type="Pfam" id="PF16720">
    <property type="entry name" value="Albumin_I_a"/>
    <property type="match status" value="1"/>
</dbReference>
<dbReference type="Proteomes" id="UP000002051">
    <property type="component" value="Chromosome 3"/>
</dbReference>
<dbReference type="InterPro" id="IPR032000">
    <property type="entry name" value="Albumin_I_a"/>
</dbReference>
<keyword evidence="8" id="KW-1185">Reference proteome</keyword>
<organism evidence="5 8">
    <name type="scientific">Medicago truncatula</name>
    <name type="common">Barrel medic</name>
    <name type="synonym">Medicago tribuloides</name>
    <dbReference type="NCBI Taxonomy" id="3880"/>
    <lineage>
        <taxon>Eukaryota</taxon>
        <taxon>Viridiplantae</taxon>
        <taxon>Streptophyta</taxon>
        <taxon>Embryophyta</taxon>
        <taxon>Tracheophyta</taxon>
        <taxon>Spermatophyta</taxon>
        <taxon>Magnoliopsida</taxon>
        <taxon>eudicotyledons</taxon>
        <taxon>Gunneridae</taxon>
        <taxon>Pentapetalae</taxon>
        <taxon>rosids</taxon>
        <taxon>fabids</taxon>
        <taxon>Fabales</taxon>
        <taxon>Fabaceae</taxon>
        <taxon>Papilionoideae</taxon>
        <taxon>50 kb inversion clade</taxon>
        <taxon>NPAAA clade</taxon>
        <taxon>Hologalegina</taxon>
        <taxon>IRL clade</taxon>
        <taxon>Trifolieae</taxon>
        <taxon>Medicago</taxon>
    </lineage>
</organism>
<dbReference type="HOGENOM" id="CLU_142503_0_0_1"/>
<keyword evidence="2" id="KW-1015">Disulfide bond</keyword>
<evidence type="ECO:0000256" key="2">
    <source>
        <dbReference type="ARBA" id="ARBA00023157"/>
    </source>
</evidence>
<feature type="chain" id="PRO_5014500158" evidence="3">
    <location>
        <begin position="28"/>
        <end position="136"/>
    </location>
</feature>
<evidence type="ECO:0000313" key="5">
    <source>
        <dbReference type="EMBL" id="KEH34658.1"/>
    </source>
</evidence>
<feature type="domain" description="Albumin I chain a" evidence="4">
    <location>
        <begin position="75"/>
        <end position="117"/>
    </location>
</feature>
<evidence type="ECO:0000256" key="1">
    <source>
        <dbReference type="ARBA" id="ARBA00022854"/>
    </source>
</evidence>
<keyword evidence="1" id="KW-0960">Knottin</keyword>
<dbReference type="KEGG" id="mtr:25489261"/>
<evidence type="ECO:0000256" key="3">
    <source>
        <dbReference type="SAM" id="SignalP"/>
    </source>
</evidence>
<reference evidence="7" key="3">
    <citation type="submission" date="2015-04" db="UniProtKB">
        <authorList>
            <consortium name="EnsemblPlants"/>
        </authorList>
    </citation>
    <scope>IDENTIFICATION</scope>
    <source>
        <strain evidence="7">cv. Jemalong A17</strain>
    </source>
</reference>
<gene>
    <name evidence="7" type="primary">25489261</name>
    <name evidence="5" type="ordered locus">MTR_3g067535</name>
    <name evidence="6" type="ORF">MtrunA17_Chr3g0111261</name>
</gene>
<dbReference type="EnsemblPlants" id="KEH34658">
    <property type="protein sequence ID" value="KEH34658"/>
    <property type="gene ID" value="MTR_3g067535"/>
</dbReference>
<dbReference type="AlphaFoldDB" id="A0A072UZT8"/>
<reference evidence="5 8" key="2">
    <citation type="journal article" date="2014" name="BMC Genomics">
        <title>An improved genome release (version Mt4.0) for the model legume Medicago truncatula.</title>
        <authorList>
            <person name="Tang H."/>
            <person name="Krishnakumar V."/>
            <person name="Bidwell S."/>
            <person name="Rosen B."/>
            <person name="Chan A."/>
            <person name="Zhou S."/>
            <person name="Gentzbittel L."/>
            <person name="Childs K.L."/>
            <person name="Yandell M."/>
            <person name="Gundlach H."/>
            <person name="Mayer K.F."/>
            <person name="Schwartz D.C."/>
            <person name="Town C.D."/>
        </authorList>
    </citation>
    <scope>GENOME REANNOTATION</scope>
    <source>
        <strain evidence="5">A17</strain>
        <strain evidence="7 8">cv. Jemalong A17</strain>
    </source>
</reference>
<evidence type="ECO:0000313" key="6">
    <source>
        <dbReference type="EMBL" id="RHN68199.1"/>
    </source>
</evidence>
<sequence>MTYVKLAPFAVFMLAAFLIFPMKKVEAAFCFRVPCNPDYGCNGDCVCALTWHPVVPMYECYDPRSYAELKKKVEEPPKLCWSHAECTKKGSGNYCARFPNLQYGLCFPSVSEAVNAFKMASSLKFEKDFLKMSLPA</sequence>
<protein>
    <submittedName>
        <fullName evidence="5 6">Albumin I</fullName>
    </submittedName>
</protein>
<proteinExistence type="predicted"/>
<dbReference type="Proteomes" id="UP000265566">
    <property type="component" value="Chromosome 3"/>
</dbReference>
<dbReference type="Gramene" id="rna16515">
    <property type="protein sequence ID" value="RHN68199.1"/>
    <property type="gene ID" value="gene16515"/>
</dbReference>
<dbReference type="EMBL" id="CM001219">
    <property type="protein sequence ID" value="KEH34658.1"/>
    <property type="molecule type" value="Genomic_DNA"/>
</dbReference>
<evidence type="ECO:0000259" key="4">
    <source>
        <dbReference type="Pfam" id="PF16720"/>
    </source>
</evidence>
<dbReference type="EMBL" id="PSQE01000003">
    <property type="protein sequence ID" value="RHN68199.1"/>
    <property type="molecule type" value="Genomic_DNA"/>
</dbReference>
<evidence type="ECO:0000313" key="7">
    <source>
        <dbReference type="EnsemblPlants" id="KEH34658"/>
    </source>
</evidence>
<keyword evidence="3" id="KW-0732">Signal</keyword>
<name>A0A072UZT8_MEDTR</name>